<dbReference type="AlphaFoldDB" id="A0A347UD94"/>
<evidence type="ECO:0000259" key="4">
    <source>
        <dbReference type="SMART" id="SM00563"/>
    </source>
</evidence>
<dbReference type="EMBL" id="CP032125">
    <property type="protein sequence ID" value="AXX96822.1"/>
    <property type="molecule type" value="Genomic_DNA"/>
</dbReference>
<keyword evidence="3 5" id="KW-0012">Acyltransferase</keyword>
<dbReference type="OrthoDB" id="5290997at2"/>
<dbReference type="SMART" id="SM00563">
    <property type="entry name" value="PlsC"/>
    <property type="match status" value="1"/>
</dbReference>
<accession>A0A347UD94</accession>
<dbReference type="InterPro" id="IPR002123">
    <property type="entry name" value="Plipid/glycerol_acylTrfase"/>
</dbReference>
<gene>
    <name evidence="5" type="ORF">BAR1_02065</name>
</gene>
<dbReference type="PANTHER" id="PTHR10434:SF40">
    <property type="entry name" value="1-ACYL-SN-GLYCEROL-3-PHOSPHATE ACYLTRANSFERASE"/>
    <property type="match status" value="1"/>
</dbReference>
<evidence type="ECO:0000256" key="2">
    <source>
        <dbReference type="ARBA" id="ARBA00022679"/>
    </source>
</evidence>
<sequence length="244" mass="27835">MKYAIQWLRSLLFSIQMYIMMPLMALVYLPFAFFTYKAVFAYIKAYANYCRWTLRWMVGLKTEVRGEIPTDECLIASKHQSFLDVILIVSTATNPRFIIKRELHRMPIFHFFGKRMGNVPVKRGDRGRAIARMMADVKSGKIAKGQLVIYPQGTRIAPGVKAPYKIGTGLLYEQTGQDCVPAATNVGVFWPKRGVYRKPGVAVLEYLPPIKAGKPRDEFMAELEQVIEENSDRLMAEAGFVPER</sequence>
<evidence type="ECO:0000313" key="6">
    <source>
        <dbReference type="Proteomes" id="UP000261704"/>
    </source>
</evidence>
<feature type="domain" description="Phospholipid/glycerol acyltransferase" evidence="4">
    <location>
        <begin position="73"/>
        <end position="187"/>
    </location>
</feature>
<keyword evidence="6" id="KW-1185">Reference proteome</keyword>
<dbReference type="RefSeq" id="WP_118941480.1">
    <property type="nucleotide sequence ID" value="NZ_CP032125.1"/>
</dbReference>
<evidence type="ECO:0000256" key="1">
    <source>
        <dbReference type="ARBA" id="ARBA00005189"/>
    </source>
</evidence>
<dbReference type="Proteomes" id="UP000261704">
    <property type="component" value="Chromosome"/>
</dbReference>
<dbReference type="CDD" id="cd07989">
    <property type="entry name" value="LPLAT_AGPAT-like"/>
    <property type="match status" value="1"/>
</dbReference>
<keyword evidence="2 5" id="KW-0808">Transferase</keyword>
<evidence type="ECO:0000313" key="5">
    <source>
        <dbReference type="EMBL" id="AXX96822.1"/>
    </source>
</evidence>
<dbReference type="KEGG" id="pamo:BAR1_02065"/>
<protein>
    <submittedName>
        <fullName evidence="5">1-acyl-sn-glycerol-3-phosphate acyltransferase</fullName>
    </submittedName>
</protein>
<reference evidence="5 6" key="1">
    <citation type="submission" date="2018-09" db="EMBL/GenBank/DDBJ databases">
        <title>Profundibacter amoris BAR1 gen. nov., sp. nov., a new member of the Roseobacter clade isolated at Lokis Castle Vent Field on the Arctic Mid-Oceanic Ridge.</title>
        <authorList>
            <person name="Le Moine Bauer S."/>
            <person name="Sjoeberg A.G."/>
            <person name="L'Haridon S."/>
            <person name="Stokke R."/>
            <person name="Roalkvam I."/>
            <person name="Steen I.H."/>
            <person name="Dahle H."/>
        </authorList>
    </citation>
    <scope>NUCLEOTIDE SEQUENCE [LARGE SCALE GENOMIC DNA]</scope>
    <source>
        <strain evidence="5 6">BAR1</strain>
    </source>
</reference>
<dbReference type="GO" id="GO:0003841">
    <property type="term" value="F:1-acylglycerol-3-phosphate O-acyltransferase activity"/>
    <property type="evidence" value="ECO:0007669"/>
    <property type="project" value="TreeGrafter"/>
</dbReference>
<dbReference type="SUPFAM" id="SSF69593">
    <property type="entry name" value="Glycerol-3-phosphate (1)-acyltransferase"/>
    <property type="match status" value="1"/>
</dbReference>
<evidence type="ECO:0000256" key="3">
    <source>
        <dbReference type="ARBA" id="ARBA00023315"/>
    </source>
</evidence>
<name>A0A347UD94_9RHOB</name>
<dbReference type="GO" id="GO:0006654">
    <property type="term" value="P:phosphatidic acid biosynthetic process"/>
    <property type="evidence" value="ECO:0007669"/>
    <property type="project" value="TreeGrafter"/>
</dbReference>
<organism evidence="5 6">
    <name type="scientific">Profundibacter amoris</name>
    <dbReference type="NCBI Taxonomy" id="2171755"/>
    <lineage>
        <taxon>Bacteria</taxon>
        <taxon>Pseudomonadati</taxon>
        <taxon>Pseudomonadota</taxon>
        <taxon>Alphaproteobacteria</taxon>
        <taxon>Rhodobacterales</taxon>
        <taxon>Paracoccaceae</taxon>
        <taxon>Profundibacter</taxon>
    </lineage>
</organism>
<proteinExistence type="predicted"/>
<dbReference type="Pfam" id="PF01553">
    <property type="entry name" value="Acyltransferase"/>
    <property type="match status" value="1"/>
</dbReference>
<dbReference type="PANTHER" id="PTHR10434">
    <property type="entry name" value="1-ACYL-SN-GLYCEROL-3-PHOSPHATE ACYLTRANSFERASE"/>
    <property type="match status" value="1"/>
</dbReference>
<comment type="pathway">
    <text evidence="1">Lipid metabolism.</text>
</comment>